<reference evidence="1 2" key="1">
    <citation type="journal article" date="2021" name="Sci. Rep.">
        <title>Chromosome anchoring in Senegalese sole (Solea senegalensis) reveals sex-associated markers and genome rearrangements in flatfish.</title>
        <authorList>
            <person name="Guerrero-Cozar I."/>
            <person name="Gomez-Garrido J."/>
            <person name="Berbel C."/>
            <person name="Martinez-Blanch J.F."/>
            <person name="Alioto T."/>
            <person name="Claros M.G."/>
            <person name="Gagnaire P.A."/>
            <person name="Manchado M."/>
        </authorList>
    </citation>
    <scope>NUCLEOTIDE SEQUENCE [LARGE SCALE GENOMIC DNA]</scope>
    <source>
        <strain evidence="1">Sse05_10M</strain>
    </source>
</reference>
<proteinExistence type="predicted"/>
<evidence type="ECO:0000313" key="2">
    <source>
        <dbReference type="Proteomes" id="UP000693946"/>
    </source>
</evidence>
<gene>
    <name evidence="1" type="ORF">JOB18_020568</name>
</gene>
<dbReference type="Proteomes" id="UP000693946">
    <property type="component" value="Unassembled WGS sequence"/>
</dbReference>
<organism evidence="1 2">
    <name type="scientific">Solea senegalensis</name>
    <name type="common">Senegalese sole</name>
    <dbReference type="NCBI Taxonomy" id="28829"/>
    <lineage>
        <taxon>Eukaryota</taxon>
        <taxon>Metazoa</taxon>
        <taxon>Chordata</taxon>
        <taxon>Craniata</taxon>
        <taxon>Vertebrata</taxon>
        <taxon>Euteleostomi</taxon>
        <taxon>Actinopterygii</taxon>
        <taxon>Neopterygii</taxon>
        <taxon>Teleostei</taxon>
        <taxon>Neoteleostei</taxon>
        <taxon>Acanthomorphata</taxon>
        <taxon>Carangaria</taxon>
        <taxon>Pleuronectiformes</taxon>
        <taxon>Pleuronectoidei</taxon>
        <taxon>Soleidae</taxon>
        <taxon>Solea</taxon>
    </lineage>
</organism>
<comment type="caution">
    <text evidence="1">The sequence shown here is derived from an EMBL/GenBank/DDBJ whole genome shotgun (WGS) entry which is preliminary data.</text>
</comment>
<keyword evidence="2" id="KW-1185">Reference proteome</keyword>
<dbReference type="AlphaFoldDB" id="A0AAV6PDK2"/>
<name>A0AAV6PDK2_SOLSE</name>
<sequence length="61" mass="6556">MAALRGIRTVWTAGNRTVTLGSKSFRRSGCVEGGCLLSSWLASLRSRTVSSFKCLGRVHGL</sequence>
<evidence type="ECO:0000313" key="1">
    <source>
        <dbReference type="EMBL" id="KAG7453877.1"/>
    </source>
</evidence>
<dbReference type="EMBL" id="JAGKHQ010001729">
    <property type="protein sequence ID" value="KAG7453877.1"/>
    <property type="molecule type" value="Genomic_DNA"/>
</dbReference>
<accession>A0AAV6PDK2</accession>
<protein>
    <submittedName>
        <fullName evidence="1">Uncharacterized protein</fullName>
    </submittedName>
</protein>